<accession>A0A2K1KK00</accession>
<evidence type="ECO:0000313" key="4">
    <source>
        <dbReference type="EnsemblPlants" id="PAC:32954625.CDS.1"/>
    </source>
</evidence>
<evidence type="ECO:0000256" key="1">
    <source>
        <dbReference type="ARBA" id="ARBA00010371"/>
    </source>
</evidence>
<dbReference type="EnsemblPlants" id="Pp3c5_16700V3.1">
    <property type="protein sequence ID" value="PAC:32954625.CDS.1"/>
    <property type="gene ID" value="Pp3c5_16700"/>
</dbReference>
<dbReference type="PANTHER" id="PTHR44573:SF1">
    <property type="entry name" value="NADPH-DEPENDENT ALKENAL_ONE OXIDOREDUCTASE, CHLOROPLASTIC"/>
    <property type="match status" value="1"/>
</dbReference>
<name>A0A2K1KK00_PHYPA</name>
<reference evidence="3 5" key="2">
    <citation type="journal article" date="2018" name="Plant J.">
        <title>The Physcomitrella patens chromosome-scale assembly reveals moss genome structure and evolution.</title>
        <authorList>
            <person name="Lang D."/>
            <person name="Ullrich K.K."/>
            <person name="Murat F."/>
            <person name="Fuchs J."/>
            <person name="Jenkins J."/>
            <person name="Haas F.B."/>
            <person name="Piednoel M."/>
            <person name="Gundlach H."/>
            <person name="Van Bel M."/>
            <person name="Meyberg R."/>
            <person name="Vives C."/>
            <person name="Morata J."/>
            <person name="Symeonidi A."/>
            <person name="Hiss M."/>
            <person name="Muchero W."/>
            <person name="Kamisugi Y."/>
            <person name="Saleh O."/>
            <person name="Blanc G."/>
            <person name="Decker E.L."/>
            <person name="van Gessel N."/>
            <person name="Grimwood J."/>
            <person name="Hayes R.D."/>
            <person name="Graham S.W."/>
            <person name="Gunter L.E."/>
            <person name="McDaniel S.F."/>
            <person name="Hoernstein S.N.W."/>
            <person name="Larsson A."/>
            <person name="Li F.W."/>
            <person name="Perroud P.F."/>
            <person name="Phillips J."/>
            <person name="Ranjan P."/>
            <person name="Rokshar D.S."/>
            <person name="Rothfels C.J."/>
            <person name="Schneider L."/>
            <person name="Shu S."/>
            <person name="Stevenson D.W."/>
            <person name="Thummler F."/>
            <person name="Tillich M."/>
            <person name="Villarreal Aguilar J.C."/>
            <person name="Widiez T."/>
            <person name="Wong G.K."/>
            <person name="Wymore A."/>
            <person name="Zhang Y."/>
            <person name="Zimmer A.D."/>
            <person name="Quatrano R.S."/>
            <person name="Mayer K.F.X."/>
            <person name="Goodstein D."/>
            <person name="Casacuberta J.M."/>
            <person name="Vandepoele K."/>
            <person name="Reski R."/>
            <person name="Cuming A.C."/>
            <person name="Tuskan G.A."/>
            <person name="Maumus F."/>
            <person name="Salse J."/>
            <person name="Schmutz J."/>
            <person name="Rensing S.A."/>
        </authorList>
    </citation>
    <scope>NUCLEOTIDE SEQUENCE [LARGE SCALE GENOMIC DNA]</scope>
    <source>
        <strain evidence="4 5">cv. Gransden 2004</strain>
    </source>
</reference>
<keyword evidence="5" id="KW-1185">Reference proteome</keyword>
<gene>
    <name evidence="3" type="ORF">PHYPA_007784</name>
</gene>
<dbReference type="Proteomes" id="UP000006727">
    <property type="component" value="Chromosome 5"/>
</dbReference>
<dbReference type="EMBL" id="ABEU02000005">
    <property type="protein sequence ID" value="PNR54108.1"/>
    <property type="molecule type" value="Genomic_DNA"/>
</dbReference>
<evidence type="ECO:0000313" key="5">
    <source>
        <dbReference type="Proteomes" id="UP000006727"/>
    </source>
</evidence>
<dbReference type="InParanoid" id="A0A2K1KK00"/>
<evidence type="ECO:0000313" key="3">
    <source>
        <dbReference type="EMBL" id="PNR54108.1"/>
    </source>
</evidence>
<dbReference type="InterPro" id="IPR011032">
    <property type="entry name" value="GroES-like_sf"/>
</dbReference>
<dbReference type="Gramene" id="Pp3c5_16700V3.1">
    <property type="protein sequence ID" value="PAC:32954625.CDS.1"/>
    <property type="gene ID" value="Pp3c5_16700"/>
</dbReference>
<comment type="similarity">
    <text evidence="1">Belongs to the zinc-containing alcohol dehydrogenase family. Quinone oxidoreductase subfamily.</text>
</comment>
<dbReference type="PaxDb" id="3218-PP1S116_48V6.1"/>
<reference evidence="3 5" key="1">
    <citation type="journal article" date="2008" name="Science">
        <title>The Physcomitrella genome reveals evolutionary insights into the conquest of land by plants.</title>
        <authorList>
            <person name="Rensing S."/>
            <person name="Lang D."/>
            <person name="Zimmer A."/>
            <person name="Terry A."/>
            <person name="Salamov A."/>
            <person name="Shapiro H."/>
            <person name="Nishiyama T."/>
            <person name="Perroud P.-F."/>
            <person name="Lindquist E."/>
            <person name="Kamisugi Y."/>
            <person name="Tanahashi T."/>
            <person name="Sakakibara K."/>
            <person name="Fujita T."/>
            <person name="Oishi K."/>
            <person name="Shin-I T."/>
            <person name="Kuroki Y."/>
            <person name="Toyoda A."/>
            <person name="Suzuki Y."/>
            <person name="Hashimoto A."/>
            <person name="Yamaguchi K."/>
            <person name="Sugano A."/>
            <person name="Kohara Y."/>
            <person name="Fujiyama A."/>
            <person name="Anterola A."/>
            <person name="Aoki S."/>
            <person name="Ashton N."/>
            <person name="Barbazuk W.B."/>
            <person name="Barker E."/>
            <person name="Bennetzen J."/>
            <person name="Bezanilla M."/>
            <person name="Blankenship R."/>
            <person name="Cho S.H."/>
            <person name="Dutcher S."/>
            <person name="Estelle M."/>
            <person name="Fawcett J.A."/>
            <person name="Gundlach H."/>
            <person name="Hanada K."/>
            <person name="Heyl A."/>
            <person name="Hicks K.A."/>
            <person name="Hugh J."/>
            <person name="Lohr M."/>
            <person name="Mayer K."/>
            <person name="Melkozernov A."/>
            <person name="Murata T."/>
            <person name="Nelson D."/>
            <person name="Pils B."/>
            <person name="Prigge M."/>
            <person name="Reiss B."/>
            <person name="Renner T."/>
            <person name="Rombauts S."/>
            <person name="Rushton P."/>
            <person name="Sanderfoot A."/>
            <person name="Schween G."/>
            <person name="Shiu S.-H."/>
            <person name="Stueber K."/>
            <person name="Theodoulou F.L."/>
            <person name="Tu H."/>
            <person name="Van de Peer Y."/>
            <person name="Verrier P.J."/>
            <person name="Waters E."/>
            <person name="Wood A."/>
            <person name="Yang L."/>
            <person name="Cove D."/>
            <person name="Cuming A."/>
            <person name="Hasebe M."/>
            <person name="Lucas S."/>
            <person name="Mishler D.B."/>
            <person name="Reski R."/>
            <person name="Grigoriev I."/>
            <person name="Quatrano R.S."/>
            <person name="Boore J.L."/>
        </authorList>
    </citation>
    <scope>NUCLEOTIDE SEQUENCE [LARGE SCALE GENOMIC DNA]</scope>
    <source>
        <strain evidence="4 5">cv. Gransden 2004</strain>
    </source>
</reference>
<dbReference type="GO" id="GO:0016628">
    <property type="term" value="F:oxidoreductase activity, acting on the CH-CH group of donors, NAD or NADP as acceptor"/>
    <property type="evidence" value="ECO:0007669"/>
    <property type="project" value="InterPro"/>
</dbReference>
<dbReference type="AlphaFoldDB" id="A0A2K1KK00"/>
<evidence type="ECO:0000256" key="2">
    <source>
        <dbReference type="ARBA" id="ARBA00023002"/>
    </source>
</evidence>
<reference evidence="4" key="3">
    <citation type="submission" date="2020-12" db="UniProtKB">
        <authorList>
            <consortium name="EnsemblPlants"/>
        </authorList>
    </citation>
    <scope>IDENTIFICATION</scope>
</reference>
<proteinExistence type="inferred from homology"/>
<dbReference type="STRING" id="3218.A0A2K1KK00"/>
<dbReference type="SUPFAM" id="SSF50129">
    <property type="entry name" value="GroES-like"/>
    <property type="match status" value="1"/>
</dbReference>
<protein>
    <submittedName>
        <fullName evidence="3 4">Uncharacterized protein</fullName>
    </submittedName>
</protein>
<dbReference type="PANTHER" id="PTHR44573">
    <property type="entry name" value="NADPH-DEPENDENT ALKENAL/ONE OXIDOREDUCTASE, CHLOROPLASTIC"/>
    <property type="match status" value="1"/>
</dbReference>
<dbReference type="InterPro" id="IPR044626">
    <property type="entry name" value="AOR-like"/>
</dbReference>
<sequence length="92" mass="10254">MPSYDCVGVVVKLCNRASKFKVDDEMMTFESLVANSKQWDTLASYIACKDNFFALKPKNLSFEEFASLSLAILTAIEGLQKADYGKGKMVLE</sequence>
<keyword evidence="2" id="KW-0560">Oxidoreductase</keyword>
<dbReference type="Gene3D" id="3.90.180.10">
    <property type="entry name" value="Medium-chain alcohol dehydrogenases, catalytic domain"/>
    <property type="match status" value="1"/>
</dbReference>
<organism evidence="3">
    <name type="scientific">Physcomitrium patens</name>
    <name type="common">Spreading-leaved earth moss</name>
    <name type="synonym">Physcomitrella patens</name>
    <dbReference type="NCBI Taxonomy" id="3218"/>
    <lineage>
        <taxon>Eukaryota</taxon>
        <taxon>Viridiplantae</taxon>
        <taxon>Streptophyta</taxon>
        <taxon>Embryophyta</taxon>
        <taxon>Bryophyta</taxon>
        <taxon>Bryophytina</taxon>
        <taxon>Bryopsida</taxon>
        <taxon>Funariidae</taxon>
        <taxon>Funariales</taxon>
        <taxon>Funariaceae</taxon>
        <taxon>Physcomitrium</taxon>
    </lineage>
</organism>
<dbReference type="Gene3D" id="3.40.50.720">
    <property type="entry name" value="NAD(P)-binding Rossmann-like Domain"/>
    <property type="match status" value="1"/>
</dbReference>